<evidence type="ECO:0000256" key="2">
    <source>
        <dbReference type="SAM" id="SignalP"/>
    </source>
</evidence>
<dbReference type="EMBL" id="JACCKA010000055">
    <property type="protein sequence ID" value="NZA26498.1"/>
    <property type="molecule type" value="Genomic_DNA"/>
</dbReference>
<name>A0A853JD47_9GAMM</name>
<dbReference type="RefSeq" id="WP_180678288.1">
    <property type="nucleotide sequence ID" value="NZ_JACCKA010000055.1"/>
</dbReference>
<proteinExistence type="predicted"/>
<feature type="chain" id="PRO_5032642499" evidence="2">
    <location>
        <begin position="25"/>
        <end position="149"/>
    </location>
</feature>
<dbReference type="PROSITE" id="PS51257">
    <property type="entry name" value="PROKAR_LIPOPROTEIN"/>
    <property type="match status" value="1"/>
</dbReference>
<feature type="region of interest" description="Disordered" evidence="1">
    <location>
        <begin position="36"/>
        <end position="55"/>
    </location>
</feature>
<evidence type="ECO:0000256" key="1">
    <source>
        <dbReference type="SAM" id="MobiDB-lite"/>
    </source>
</evidence>
<sequence>MNTSRSFHPVGLAGALVLALTACNASLPHEREALAPTNLDRASTPAGSWAGSSRFRGSPNVHTTLQIDAPNGAGGSLRYGGPVNCRIDLADAGASGETYRYDVTDANGGACDHALAGHLEVVARDGTAAITLFDASDKPLGDGTLQPTP</sequence>
<evidence type="ECO:0000313" key="4">
    <source>
        <dbReference type="Proteomes" id="UP000578091"/>
    </source>
</evidence>
<gene>
    <name evidence="3" type="ORF">H0E84_08875</name>
</gene>
<reference evidence="3 4" key="1">
    <citation type="submission" date="2020-07" db="EMBL/GenBank/DDBJ databases">
        <title>Luteimonas sp. SJ-92.</title>
        <authorList>
            <person name="Huang X.-X."/>
            <person name="Xu L."/>
            <person name="Sun J.-Q."/>
        </authorList>
    </citation>
    <scope>NUCLEOTIDE SEQUENCE [LARGE SCALE GENOMIC DNA]</scope>
    <source>
        <strain evidence="3 4">SJ-92</strain>
    </source>
</reference>
<accession>A0A853JD47</accession>
<feature type="signal peptide" evidence="2">
    <location>
        <begin position="1"/>
        <end position="24"/>
    </location>
</feature>
<keyword evidence="4" id="KW-1185">Reference proteome</keyword>
<evidence type="ECO:0000313" key="3">
    <source>
        <dbReference type="EMBL" id="NZA26498.1"/>
    </source>
</evidence>
<dbReference type="Proteomes" id="UP000578091">
    <property type="component" value="Unassembled WGS sequence"/>
</dbReference>
<keyword evidence="2" id="KW-0732">Signal</keyword>
<protein>
    <submittedName>
        <fullName evidence="3">Uncharacterized protein</fullName>
    </submittedName>
</protein>
<dbReference type="AlphaFoldDB" id="A0A853JD47"/>
<organism evidence="3 4">
    <name type="scientific">Luteimonas salinisoli</name>
    <dbReference type="NCBI Taxonomy" id="2752307"/>
    <lineage>
        <taxon>Bacteria</taxon>
        <taxon>Pseudomonadati</taxon>
        <taxon>Pseudomonadota</taxon>
        <taxon>Gammaproteobacteria</taxon>
        <taxon>Lysobacterales</taxon>
        <taxon>Lysobacteraceae</taxon>
        <taxon>Luteimonas</taxon>
    </lineage>
</organism>
<comment type="caution">
    <text evidence="3">The sequence shown here is derived from an EMBL/GenBank/DDBJ whole genome shotgun (WGS) entry which is preliminary data.</text>
</comment>